<dbReference type="AlphaFoldDB" id="A0A1D1W9R4"/>
<organism evidence="1 2">
    <name type="scientific">Ramazzottius varieornatus</name>
    <name type="common">Water bear</name>
    <name type="synonym">Tardigrade</name>
    <dbReference type="NCBI Taxonomy" id="947166"/>
    <lineage>
        <taxon>Eukaryota</taxon>
        <taxon>Metazoa</taxon>
        <taxon>Ecdysozoa</taxon>
        <taxon>Tardigrada</taxon>
        <taxon>Eutardigrada</taxon>
        <taxon>Parachela</taxon>
        <taxon>Hypsibioidea</taxon>
        <taxon>Ramazzottiidae</taxon>
        <taxon>Ramazzottius</taxon>
    </lineage>
</organism>
<dbReference type="SUPFAM" id="SSF56672">
    <property type="entry name" value="DNA/RNA polymerases"/>
    <property type="match status" value="1"/>
</dbReference>
<accession>A0A1D1W9R4</accession>
<dbReference type="STRING" id="947166.A0A1D1W9R4"/>
<dbReference type="Proteomes" id="UP000186922">
    <property type="component" value="Unassembled WGS sequence"/>
</dbReference>
<evidence type="ECO:0000313" key="2">
    <source>
        <dbReference type="Proteomes" id="UP000186922"/>
    </source>
</evidence>
<reference evidence="1 2" key="1">
    <citation type="journal article" date="2016" name="Nat. Commun.">
        <title>Extremotolerant tardigrade genome and improved radiotolerance of human cultured cells by tardigrade-unique protein.</title>
        <authorList>
            <person name="Hashimoto T."/>
            <person name="Horikawa D.D."/>
            <person name="Saito Y."/>
            <person name="Kuwahara H."/>
            <person name="Kozuka-Hata H."/>
            <person name="Shin-I T."/>
            <person name="Minakuchi Y."/>
            <person name="Ohishi K."/>
            <person name="Motoyama A."/>
            <person name="Aizu T."/>
            <person name="Enomoto A."/>
            <person name="Kondo K."/>
            <person name="Tanaka S."/>
            <person name="Hara Y."/>
            <person name="Koshikawa S."/>
            <person name="Sagara H."/>
            <person name="Miura T."/>
            <person name="Yokobori S."/>
            <person name="Miyagawa K."/>
            <person name="Suzuki Y."/>
            <person name="Kubo T."/>
            <person name="Oyama M."/>
            <person name="Kohara Y."/>
            <person name="Fujiyama A."/>
            <person name="Arakawa K."/>
            <person name="Katayama T."/>
            <person name="Toyoda A."/>
            <person name="Kunieda T."/>
        </authorList>
    </citation>
    <scope>NUCLEOTIDE SEQUENCE [LARGE SCALE GENOMIC DNA]</scope>
    <source>
        <strain evidence="1 2">YOKOZUNA-1</strain>
    </source>
</reference>
<dbReference type="InterPro" id="IPR043502">
    <property type="entry name" value="DNA/RNA_pol_sf"/>
</dbReference>
<protein>
    <recommendedName>
        <fullName evidence="3">DNA-directed DNA polymerase</fullName>
    </recommendedName>
</protein>
<dbReference type="InterPro" id="IPR023211">
    <property type="entry name" value="DNA_pol_palm_dom_sf"/>
</dbReference>
<keyword evidence="2" id="KW-1185">Reference proteome</keyword>
<sequence>MARLKLLRECLWKFQPGKILYCDTDSALYLREAHEPTLPRGDYHGQLASENKGKRCLKFAALGRKSYIKVMDYGETVLKAKGITLNPSNRAMLSYTTIKGMLDGTDWFSVDTENPAAFIRDVHNVVVRTRPITR</sequence>
<dbReference type="EMBL" id="BDGG01000025">
    <property type="protein sequence ID" value="GAV09663.1"/>
    <property type="molecule type" value="Genomic_DNA"/>
</dbReference>
<dbReference type="OrthoDB" id="6417920at2759"/>
<dbReference type="Gene3D" id="3.90.1600.10">
    <property type="entry name" value="Palm domain of DNA polymerase"/>
    <property type="match status" value="1"/>
</dbReference>
<evidence type="ECO:0008006" key="3">
    <source>
        <dbReference type="Google" id="ProtNLM"/>
    </source>
</evidence>
<name>A0A1D1W9R4_RAMVA</name>
<evidence type="ECO:0000313" key="1">
    <source>
        <dbReference type="EMBL" id="GAV09663.1"/>
    </source>
</evidence>
<proteinExistence type="predicted"/>
<comment type="caution">
    <text evidence="1">The sequence shown here is derived from an EMBL/GenBank/DDBJ whole genome shotgun (WGS) entry which is preliminary data.</text>
</comment>
<gene>
    <name evidence="1" type="primary">RvY_19165-1</name>
    <name evidence="1" type="synonym">RvY_19165.1</name>
    <name evidence="1" type="ORF">RvY_19165</name>
</gene>